<name>A0A4Q9PVY6_9APHY</name>
<dbReference type="Pfam" id="PF19086">
    <property type="entry name" value="Terpene_syn_C_2"/>
    <property type="match status" value="1"/>
</dbReference>
<accession>A0A4Q9PVY6</accession>
<evidence type="ECO:0000256" key="3">
    <source>
        <dbReference type="ARBA" id="ARBA00022723"/>
    </source>
</evidence>
<dbReference type="GO" id="GO:0008299">
    <property type="term" value="P:isoprenoid biosynthetic process"/>
    <property type="evidence" value="ECO:0007669"/>
    <property type="project" value="UniProtKB-ARBA"/>
</dbReference>
<dbReference type="SUPFAM" id="SSF48576">
    <property type="entry name" value="Terpenoid synthases"/>
    <property type="match status" value="1"/>
</dbReference>
<dbReference type="InterPro" id="IPR034686">
    <property type="entry name" value="Terpene_cyclase-like_2"/>
</dbReference>
<evidence type="ECO:0000256" key="6">
    <source>
        <dbReference type="RuleBase" id="RU366034"/>
    </source>
</evidence>
<keyword evidence="5 6" id="KW-0456">Lyase</keyword>
<evidence type="ECO:0000256" key="2">
    <source>
        <dbReference type="ARBA" id="ARBA00006333"/>
    </source>
</evidence>
<dbReference type="PANTHER" id="PTHR35201:SF4">
    <property type="entry name" value="BETA-PINACENE SYNTHASE-RELATED"/>
    <property type="match status" value="1"/>
</dbReference>
<reference evidence="7 8" key="1">
    <citation type="submission" date="2019-01" db="EMBL/GenBank/DDBJ databases">
        <title>Draft genome sequences of three monokaryotic isolates of the white-rot basidiomycete fungus Dichomitus squalens.</title>
        <authorList>
            <consortium name="DOE Joint Genome Institute"/>
            <person name="Lopez S.C."/>
            <person name="Andreopoulos B."/>
            <person name="Pangilinan J."/>
            <person name="Lipzen A."/>
            <person name="Riley R."/>
            <person name="Ahrendt S."/>
            <person name="Ng V."/>
            <person name="Barry K."/>
            <person name="Daum C."/>
            <person name="Grigoriev I.V."/>
            <person name="Hilden K.S."/>
            <person name="Makela M.R."/>
            <person name="de Vries R.P."/>
        </authorList>
    </citation>
    <scope>NUCLEOTIDE SEQUENCE [LARGE SCALE GENOMIC DNA]</scope>
    <source>
        <strain evidence="7 8">CBS 464.89</strain>
    </source>
</reference>
<keyword evidence="3 6" id="KW-0479">Metal-binding</keyword>
<sequence length="363" mass="40852">MYLRIPNLLSRWRWKGKINPLHEDVSAEGNAWFRSFAPLTPKSQHAFDLCTFGLFAGLLLPDAGRVSLAEHLRTCLDIVNVFFIIDEYTDVQSTHVVRDMMTSCTDAIRNPHIPRPEGETVLGEIVRQFWERASRLSTPEGSLRFVDCFTQYCESVIQVAEWRNDGSAALTIDEYVTIRIRDAGVLPTQAICGLHLSIPQHVFLDSVVSDIMRISCELTIIDNDITSYNREQADGIGAFNIVTVIMRSLGLSLDGAIDWLEQRNEVLVDTFYAQLEAVPSFGPQVDAQLREYLDYVGNTRRAVWDWSFVSGRYFGDRGLDYAKTGLVPLIPAKTRNNTETVVEVLIMEEELAKWDGAGLGKAA</sequence>
<evidence type="ECO:0000313" key="7">
    <source>
        <dbReference type="EMBL" id="TBU58636.1"/>
    </source>
</evidence>
<evidence type="ECO:0000256" key="4">
    <source>
        <dbReference type="ARBA" id="ARBA00022842"/>
    </source>
</evidence>
<keyword evidence="4 6" id="KW-0460">Magnesium</keyword>
<evidence type="ECO:0000256" key="1">
    <source>
        <dbReference type="ARBA" id="ARBA00001946"/>
    </source>
</evidence>
<dbReference type="AlphaFoldDB" id="A0A4Q9PVY6"/>
<gene>
    <name evidence="7" type="ORF">BD310DRAFT_818961</name>
</gene>
<organism evidence="7 8">
    <name type="scientific">Dichomitus squalens</name>
    <dbReference type="NCBI Taxonomy" id="114155"/>
    <lineage>
        <taxon>Eukaryota</taxon>
        <taxon>Fungi</taxon>
        <taxon>Dikarya</taxon>
        <taxon>Basidiomycota</taxon>
        <taxon>Agaricomycotina</taxon>
        <taxon>Agaricomycetes</taxon>
        <taxon>Polyporales</taxon>
        <taxon>Polyporaceae</taxon>
        <taxon>Dichomitus</taxon>
    </lineage>
</organism>
<evidence type="ECO:0000313" key="8">
    <source>
        <dbReference type="Proteomes" id="UP000292082"/>
    </source>
</evidence>
<proteinExistence type="inferred from homology"/>
<dbReference type="InterPro" id="IPR008949">
    <property type="entry name" value="Isoprenoid_synthase_dom_sf"/>
</dbReference>
<dbReference type="GO" id="GO:0046872">
    <property type="term" value="F:metal ion binding"/>
    <property type="evidence" value="ECO:0007669"/>
    <property type="project" value="UniProtKB-KW"/>
</dbReference>
<protein>
    <recommendedName>
        <fullName evidence="6">Terpene synthase</fullName>
        <ecNumber evidence="6">4.2.3.-</ecNumber>
    </recommendedName>
</protein>
<dbReference type="PANTHER" id="PTHR35201">
    <property type="entry name" value="TERPENE SYNTHASE"/>
    <property type="match status" value="1"/>
</dbReference>
<keyword evidence="8" id="KW-1185">Reference proteome</keyword>
<dbReference type="SFLD" id="SFLDG01020">
    <property type="entry name" value="Terpene_Cyclase_Like_2"/>
    <property type="match status" value="1"/>
</dbReference>
<comment type="similarity">
    <text evidence="2 6">Belongs to the terpene synthase family.</text>
</comment>
<evidence type="ECO:0000256" key="5">
    <source>
        <dbReference type="ARBA" id="ARBA00023239"/>
    </source>
</evidence>
<dbReference type="EMBL" id="ML145122">
    <property type="protein sequence ID" value="TBU58636.1"/>
    <property type="molecule type" value="Genomic_DNA"/>
</dbReference>
<dbReference type="Gene3D" id="1.10.600.10">
    <property type="entry name" value="Farnesyl Diphosphate Synthase"/>
    <property type="match status" value="1"/>
</dbReference>
<comment type="cofactor">
    <cofactor evidence="1 6">
        <name>Mg(2+)</name>
        <dbReference type="ChEBI" id="CHEBI:18420"/>
    </cofactor>
</comment>
<dbReference type="EC" id="4.2.3.-" evidence="6"/>
<dbReference type="Proteomes" id="UP000292082">
    <property type="component" value="Unassembled WGS sequence"/>
</dbReference>
<dbReference type="GO" id="GO:0010333">
    <property type="term" value="F:terpene synthase activity"/>
    <property type="evidence" value="ECO:0007669"/>
    <property type="project" value="InterPro"/>
</dbReference>
<dbReference type="SFLD" id="SFLDS00005">
    <property type="entry name" value="Isoprenoid_Synthase_Type_I"/>
    <property type="match status" value="1"/>
</dbReference>